<sequence length="53" mass="5972">MFLSAKKQIKINYDTPNSKIITFTQPLSNTFCVPSRRSQAGRSQKIISINANN</sequence>
<dbReference type="Proteomes" id="UP000232003">
    <property type="component" value="Chromosome"/>
</dbReference>
<reference evidence="1 2" key="1">
    <citation type="submission" date="2017-11" db="EMBL/GenBank/DDBJ databases">
        <title>Complete genome of a free-living desiccation-tolerant cyanobacterium and its photosynthetic adaptation to extreme terrestrial habitat.</title>
        <authorList>
            <person name="Shang J."/>
        </authorList>
    </citation>
    <scope>NUCLEOTIDE SEQUENCE [LARGE SCALE GENOMIC DNA]</scope>
    <source>
        <strain evidence="1 2">CCNUN1</strain>
    </source>
</reference>
<protein>
    <submittedName>
        <fullName evidence="1">Uncharacterized protein</fullName>
    </submittedName>
</protein>
<proteinExistence type="predicted"/>
<gene>
    <name evidence="1" type="ORF">COO91_05053</name>
</gene>
<evidence type="ECO:0000313" key="2">
    <source>
        <dbReference type="Proteomes" id="UP000232003"/>
    </source>
</evidence>
<accession>A0A2K8SWD2</accession>
<dbReference type="EMBL" id="CP024785">
    <property type="protein sequence ID" value="AUB39065.1"/>
    <property type="molecule type" value="Genomic_DNA"/>
</dbReference>
<organism evidence="1 2">
    <name type="scientific">Nostoc flagelliforme CCNUN1</name>
    <dbReference type="NCBI Taxonomy" id="2038116"/>
    <lineage>
        <taxon>Bacteria</taxon>
        <taxon>Bacillati</taxon>
        <taxon>Cyanobacteriota</taxon>
        <taxon>Cyanophyceae</taxon>
        <taxon>Nostocales</taxon>
        <taxon>Nostocaceae</taxon>
        <taxon>Nostoc</taxon>
    </lineage>
</organism>
<keyword evidence="2" id="KW-1185">Reference proteome</keyword>
<evidence type="ECO:0000313" key="1">
    <source>
        <dbReference type="EMBL" id="AUB39065.1"/>
    </source>
</evidence>
<dbReference type="AlphaFoldDB" id="A0A2K8SWD2"/>
<dbReference type="KEGG" id="nfl:COO91_05053"/>
<name>A0A2K8SWD2_9NOSO</name>